<protein>
    <submittedName>
        <fullName evidence="1">Uncharacterized protein</fullName>
    </submittedName>
</protein>
<sequence>AGSEPLSPPLCIVCRRRKCTRRTLSCKHRHRELTPRPSLTQTRGSCSGTLTGIPVSTGAIGCPPPWADRNPLGSDYMCQGMGCSTVTCQGVEVHMDWPAVGFSGRRAAPIAGLGVRHKGARSELLLPVFSCCAHGLLSQ</sequence>
<accession>A0A974BSG1</accession>
<feature type="non-terminal residue" evidence="1">
    <location>
        <position position="1"/>
    </location>
</feature>
<evidence type="ECO:0000313" key="1">
    <source>
        <dbReference type="EMBL" id="OCT60164.1"/>
    </source>
</evidence>
<reference evidence="2" key="1">
    <citation type="journal article" date="2016" name="Nature">
        <title>Genome evolution in the allotetraploid frog Xenopus laevis.</title>
        <authorList>
            <person name="Session A.M."/>
            <person name="Uno Y."/>
            <person name="Kwon T."/>
            <person name="Chapman J.A."/>
            <person name="Toyoda A."/>
            <person name="Takahashi S."/>
            <person name="Fukui A."/>
            <person name="Hikosaka A."/>
            <person name="Suzuki A."/>
            <person name="Kondo M."/>
            <person name="van Heeringen S.J."/>
            <person name="Quigley I."/>
            <person name="Heinz S."/>
            <person name="Ogino H."/>
            <person name="Ochi H."/>
            <person name="Hellsten U."/>
            <person name="Lyons J.B."/>
            <person name="Simakov O."/>
            <person name="Putnam N."/>
            <person name="Stites J."/>
            <person name="Kuroki Y."/>
            <person name="Tanaka T."/>
            <person name="Michiue T."/>
            <person name="Watanabe M."/>
            <person name="Bogdanovic O."/>
            <person name="Lister R."/>
            <person name="Georgiou G."/>
            <person name="Paranjpe S.S."/>
            <person name="van Kruijsbergen I."/>
            <person name="Shu S."/>
            <person name="Carlson J."/>
            <person name="Kinoshita T."/>
            <person name="Ohta Y."/>
            <person name="Mawaribuchi S."/>
            <person name="Jenkins J."/>
            <person name="Grimwood J."/>
            <person name="Schmutz J."/>
            <person name="Mitros T."/>
            <person name="Mozaffari S.V."/>
            <person name="Suzuki Y."/>
            <person name="Haramoto Y."/>
            <person name="Yamamoto T.S."/>
            <person name="Takagi C."/>
            <person name="Heald R."/>
            <person name="Miller K."/>
            <person name="Haudenschild C."/>
            <person name="Kitzman J."/>
            <person name="Nakayama T."/>
            <person name="Izutsu Y."/>
            <person name="Robert J."/>
            <person name="Fortriede J."/>
            <person name="Burns K."/>
            <person name="Lotay V."/>
            <person name="Karimi K."/>
            <person name="Yasuoka Y."/>
            <person name="Dichmann D.S."/>
            <person name="Flajnik M.F."/>
            <person name="Houston D.W."/>
            <person name="Shendure J."/>
            <person name="DuPasquier L."/>
            <person name="Vize P.D."/>
            <person name="Zorn A.M."/>
            <person name="Ito M."/>
            <person name="Marcotte E.M."/>
            <person name="Wallingford J.B."/>
            <person name="Ito Y."/>
            <person name="Asashima M."/>
            <person name="Ueno N."/>
            <person name="Matsuda Y."/>
            <person name="Veenstra G.J."/>
            <person name="Fujiyama A."/>
            <person name="Harland R.M."/>
            <person name="Taira M."/>
            <person name="Rokhsar D.S."/>
        </authorList>
    </citation>
    <scope>NUCLEOTIDE SEQUENCE [LARGE SCALE GENOMIC DNA]</scope>
    <source>
        <strain evidence="2">J</strain>
    </source>
</reference>
<gene>
    <name evidence="1" type="ORF">XELAEV_18046182mg</name>
</gene>
<dbReference type="Proteomes" id="UP000694892">
    <property type="component" value="Chromosome 9_10S"/>
</dbReference>
<dbReference type="AlphaFoldDB" id="A0A974BSG1"/>
<organism evidence="1 2">
    <name type="scientific">Xenopus laevis</name>
    <name type="common">African clawed frog</name>
    <dbReference type="NCBI Taxonomy" id="8355"/>
    <lineage>
        <taxon>Eukaryota</taxon>
        <taxon>Metazoa</taxon>
        <taxon>Chordata</taxon>
        <taxon>Craniata</taxon>
        <taxon>Vertebrata</taxon>
        <taxon>Euteleostomi</taxon>
        <taxon>Amphibia</taxon>
        <taxon>Batrachia</taxon>
        <taxon>Anura</taxon>
        <taxon>Pipoidea</taxon>
        <taxon>Pipidae</taxon>
        <taxon>Xenopodinae</taxon>
        <taxon>Xenopus</taxon>
        <taxon>Xenopus</taxon>
    </lineage>
</organism>
<dbReference type="EMBL" id="CM004483">
    <property type="protein sequence ID" value="OCT60164.1"/>
    <property type="molecule type" value="Genomic_DNA"/>
</dbReference>
<evidence type="ECO:0000313" key="2">
    <source>
        <dbReference type="Proteomes" id="UP000694892"/>
    </source>
</evidence>
<proteinExistence type="predicted"/>
<name>A0A974BSG1_XENLA</name>